<dbReference type="EMBL" id="GAKP01015453">
    <property type="protein sequence ID" value="JAC43499.1"/>
    <property type="molecule type" value="Transcribed_RNA"/>
</dbReference>
<keyword evidence="2" id="KW-1133">Transmembrane helix</keyword>
<feature type="transmembrane region" description="Helical" evidence="2">
    <location>
        <begin position="102"/>
        <end position="128"/>
    </location>
</feature>
<accession>A0A034VLZ3</accession>
<feature type="region of interest" description="Disordered" evidence="1">
    <location>
        <begin position="1"/>
        <end position="31"/>
    </location>
</feature>
<reference evidence="3" key="1">
    <citation type="journal article" date="2014" name="BMC Genomics">
        <title>Characterizing the developmental transcriptome of the oriental fruit fly, Bactrocera dorsalis (Diptera: Tephritidae) through comparative genomic analysis with Drosophila melanogaster utilizing modENCODE datasets.</title>
        <authorList>
            <person name="Geib S.M."/>
            <person name="Calla B."/>
            <person name="Hall B."/>
            <person name="Hou S."/>
            <person name="Manoukis N.C."/>
        </authorList>
    </citation>
    <scope>NUCLEOTIDE SEQUENCE</scope>
    <source>
        <strain evidence="3">Punador</strain>
    </source>
</reference>
<protein>
    <submittedName>
        <fullName evidence="3">Uncharacterized protein</fullName>
    </submittedName>
</protein>
<sequence length="169" mass="19801">PPQKIIPPRPKSKKKCENRKHQQPINQPLPNRNEITQTLHMYTHIHKQIPHTTTKPTVCTTHTHMHTPTTELTHTHIYTYACADCWLCHLPCMCLHHCCVCLYVYIYVYICIICMHLSFVNSLCLTFVTCTPCLYFDMKAFTSTEKHNGNNENILYHKDLKCLAKRMFA</sequence>
<keyword evidence="2" id="KW-0812">Transmembrane</keyword>
<organism evidence="3">
    <name type="scientific">Bactrocera dorsalis</name>
    <name type="common">Oriental fruit fly</name>
    <name type="synonym">Dacus dorsalis</name>
    <dbReference type="NCBI Taxonomy" id="27457"/>
    <lineage>
        <taxon>Eukaryota</taxon>
        <taxon>Metazoa</taxon>
        <taxon>Ecdysozoa</taxon>
        <taxon>Arthropoda</taxon>
        <taxon>Hexapoda</taxon>
        <taxon>Insecta</taxon>
        <taxon>Pterygota</taxon>
        <taxon>Neoptera</taxon>
        <taxon>Endopterygota</taxon>
        <taxon>Diptera</taxon>
        <taxon>Brachycera</taxon>
        <taxon>Muscomorpha</taxon>
        <taxon>Tephritoidea</taxon>
        <taxon>Tephritidae</taxon>
        <taxon>Bactrocera</taxon>
        <taxon>Bactrocera</taxon>
    </lineage>
</organism>
<feature type="non-terminal residue" evidence="3">
    <location>
        <position position="1"/>
    </location>
</feature>
<evidence type="ECO:0000313" key="3">
    <source>
        <dbReference type="EMBL" id="JAC43499.1"/>
    </source>
</evidence>
<dbReference type="AlphaFoldDB" id="A0A034VLZ3"/>
<evidence type="ECO:0000256" key="2">
    <source>
        <dbReference type="SAM" id="Phobius"/>
    </source>
</evidence>
<name>A0A034VLZ3_BACDO</name>
<keyword evidence="2" id="KW-0472">Membrane</keyword>
<evidence type="ECO:0000256" key="1">
    <source>
        <dbReference type="SAM" id="MobiDB-lite"/>
    </source>
</evidence>
<feature type="compositionally biased region" description="Basic residues" evidence="1">
    <location>
        <begin position="10"/>
        <end position="22"/>
    </location>
</feature>
<proteinExistence type="predicted"/>